<feature type="region of interest" description="Disordered" evidence="1">
    <location>
        <begin position="1"/>
        <end position="20"/>
    </location>
</feature>
<sequence length="941" mass="106530">MSHNQYNATENTQEDIAQDSIRVSSPYDSSMQVDEHAQLSAVDHLLKKIDTAQARLDQIHRNAGDTYTEEERLAADEASASIEWLSKQVSAITKRADSKARPVNLNEIPRFQVVGQAKHWPDHPRFTTVDHFFSAFENVIRASGNEVNLVWKRYVPVSLPFDFESWTKNDLLACNDWDQAKALFRKHFGAPINSEESMAKLFSMRMKNNDTLQDYTNKFMKYVKDCGFPPNSNMLAKFYQFTLLRKNQQMMVNQMSVKHGSSHKWTINEIYECVLPLFLVDEQNRGDGDVEDDIRGKRKGGSGGSGSRTKMARVSATGYFCAKHGGSNANHNTIDCKSRLKHFGSDNKPNRATTAAPYSMNSSSSDPKTCNFCGKPRAYGHRCQEFYDWKKERESRKNIGVHTVQTTTVRKDNKSGSGSETNDVTMESSTDSDIGDAVGDVTMEEIDACLDEIEAEDASLNCKSNVKNVPESFNPFQLLTPIILESKEGKPVRLIAKVDTGSDSTFLNKNIFHNKLLFTSQDIISVEGNLNFLSHSVKRLGKTPAIKIRYLNDIAFDHSFELSNFIQDLGDFDVLLGVDTLSRLRIGLTGVAHKFADIGHLTEEEKSELLESIDFENVNFDTKHSIDPETASIFESQAEENKYMSNIQDAIDENQRIKPGTFCNVPESEITIPIKENVDYYVKQYPIAHHAMPEIEKQLNEWLDAGIVEQCRPNGLFNSPLIAVSKKDNDGKPTKTRVCMDVRRINQHMPNNTNQFEIPNIQDIFIRIKQKGTIFSKVDLKNAYFSFRISDISRNVLLFNFRGKSYRWLGCCFGLRPITSVFSSVMNILFSDMPNVEVYVDDLCLVSSSLSSHCELIKEVLRRLTHANLKIGVEKCSWFRSSIYLLGFVVGPHVSKVDMRRLSDIDHWGPCKSAKQVKQLAGVISYLRPHCNEIATQTQLN</sequence>
<evidence type="ECO:0000259" key="3">
    <source>
        <dbReference type="Pfam" id="PF03732"/>
    </source>
</evidence>
<protein>
    <submittedName>
        <fullName evidence="4">Small subunit processome complex component</fullName>
    </submittedName>
</protein>
<accession>A0AAN7HLT1</accession>
<comment type="caution">
    <text evidence="4">The sequence shown here is derived from an EMBL/GenBank/DDBJ whole genome shotgun (WGS) entry which is preliminary data.</text>
</comment>
<dbReference type="InterPro" id="IPR043128">
    <property type="entry name" value="Rev_trsase/Diguanyl_cyclase"/>
</dbReference>
<dbReference type="Pfam" id="PF03732">
    <property type="entry name" value="Retrotrans_gag"/>
    <property type="match status" value="1"/>
</dbReference>
<dbReference type="SUPFAM" id="SSF56672">
    <property type="entry name" value="DNA/RNA polymerases"/>
    <property type="match status" value="1"/>
</dbReference>
<evidence type="ECO:0000313" key="4">
    <source>
        <dbReference type="EMBL" id="KAK4513604.1"/>
    </source>
</evidence>
<gene>
    <name evidence="4" type="primary">NOP1_2</name>
    <name evidence="4" type="ORF">ATC70_005608</name>
</gene>
<reference evidence="4 5" key="1">
    <citation type="submission" date="2022-11" db="EMBL/GenBank/DDBJ databases">
        <title>Mucor velutinosus strain NIH1002 WGS.</title>
        <authorList>
            <person name="Subramanian P."/>
            <person name="Mullikin J.C."/>
            <person name="Segre J.A."/>
            <person name="Zelazny A.M."/>
        </authorList>
    </citation>
    <scope>NUCLEOTIDE SEQUENCE [LARGE SCALE GENOMIC DNA]</scope>
    <source>
        <strain evidence="4 5">NIH1002</strain>
    </source>
</reference>
<dbReference type="GeneID" id="89949294"/>
<dbReference type="InterPro" id="IPR051320">
    <property type="entry name" value="Viral_Replic_Matur_Polypro"/>
</dbReference>
<dbReference type="InterPro" id="IPR021109">
    <property type="entry name" value="Peptidase_aspartic_dom_sf"/>
</dbReference>
<dbReference type="InterPro" id="IPR043502">
    <property type="entry name" value="DNA/RNA_pol_sf"/>
</dbReference>
<evidence type="ECO:0000256" key="1">
    <source>
        <dbReference type="SAM" id="MobiDB-lite"/>
    </source>
</evidence>
<evidence type="ECO:0000313" key="5">
    <source>
        <dbReference type="Proteomes" id="UP001304243"/>
    </source>
</evidence>
<dbReference type="EMBL" id="JASEJX010000016">
    <property type="protein sequence ID" value="KAK4513604.1"/>
    <property type="molecule type" value="Genomic_DNA"/>
</dbReference>
<dbReference type="PANTHER" id="PTHR33064">
    <property type="entry name" value="POL PROTEIN"/>
    <property type="match status" value="1"/>
</dbReference>
<dbReference type="PANTHER" id="PTHR33064:SF37">
    <property type="entry name" value="RIBONUCLEASE H"/>
    <property type="match status" value="1"/>
</dbReference>
<organism evidence="4 5">
    <name type="scientific">Mucor velutinosus</name>
    <dbReference type="NCBI Taxonomy" id="708070"/>
    <lineage>
        <taxon>Eukaryota</taxon>
        <taxon>Fungi</taxon>
        <taxon>Fungi incertae sedis</taxon>
        <taxon>Mucoromycota</taxon>
        <taxon>Mucoromycotina</taxon>
        <taxon>Mucoromycetes</taxon>
        <taxon>Mucorales</taxon>
        <taxon>Mucorineae</taxon>
        <taxon>Mucoraceae</taxon>
        <taxon>Mucor</taxon>
    </lineage>
</organism>
<dbReference type="AlphaFoldDB" id="A0AAN7HLT1"/>
<feature type="compositionally biased region" description="Polar residues" evidence="1">
    <location>
        <begin position="1"/>
        <end position="11"/>
    </location>
</feature>
<dbReference type="Proteomes" id="UP001304243">
    <property type="component" value="Unassembled WGS sequence"/>
</dbReference>
<evidence type="ECO:0000259" key="2">
    <source>
        <dbReference type="Pfam" id="PF00078"/>
    </source>
</evidence>
<dbReference type="Gene3D" id="3.30.70.270">
    <property type="match status" value="1"/>
</dbReference>
<keyword evidence="5" id="KW-1185">Reference proteome</keyword>
<dbReference type="CDD" id="cd01647">
    <property type="entry name" value="RT_LTR"/>
    <property type="match status" value="1"/>
</dbReference>
<feature type="region of interest" description="Disordered" evidence="1">
    <location>
        <begin position="286"/>
        <end position="310"/>
    </location>
</feature>
<dbReference type="CDD" id="cd00303">
    <property type="entry name" value="retropepsin_like"/>
    <property type="match status" value="1"/>
</dbReference>
<proteinExistence type="predicted"/>
<dbReference type="InterPro" id="IPR005162">
    <property type="entry name" value="Retrotrans_gag_dom"/>
</dbReference>
<feature type="domain" description="Retrotransposon gag" evidence="3">
    <location>
        <begin position="174"/>
        <end position="229"/>
    </location>
</feature>
<name>A0AAN7HLT1_9FUNG</name>
<dbReference type="Pfam" id="PF00078">
    <property type="entry name" value="RVT_1"/>
    <property type="match status" value="1"/>
</dbReference>
<dbReference type="InterPro" id="IPR000477">
    <property type="entry name" value="RT_dom"/>
</dbReference>
<dbReference type="Gene3D" id="3.10.10.10">
    <property type="entry name" value="HIV Type 1 Reverse Transcriptase, subunit A, domain 1"/>
    <property type="match status" value="1"/>
</dbReference>
<feature type="domain" description="Reverse transcriptase" evidence="2">
    <location>
        <begin position="726"/>
        <end position="889"/>
    </location>
</feature>
<feature type="compositionally biased region" description="Polar residues" evidence="1">
    <location>
        <begin position="415"/>
        <end position="432"/>
    </location>
</feature>
<feature type="region of interest" description="Disordered" evidence="1">
    <location>
        <begin position="408"/>
        <end position="436"/>
    </location>
</feature>
<dbReference type="RefSeq" id="XP_064680270.1">
    <property type="nucleotide sequence ID" value="XM_064824893.1"/>
</dbReference>
<dbReference type="Gene3D" id="2.40.70.10">
    <property type="entry name" value="Acid Proteases"/>
    <property type="match status" value="1"/>
</dbReference>